<dbReference type="RefSeq" id="WP_089682905.1">
    <property type="nucleotide sequence ID" value="NZ_FNES01000002.1"/>
</dbReference>
<dbReference type="STRING" id="376427.SAMN04487954_102173"/>
<sequence>MTPEDPRPVPHSLITQQRHLVTEFAFCLGEIPTTIRIRVYRQLANQRYSAEQSHYIQTPLQKEPAFESGDEHANLDACLTAIADIMVEHYQQAERAGHAPSEDWLLPSRDFD</sequence>
<proteinExistence type="predicted"/>
<evidence type="ECO:0000313" key="3">
    <source>
        <dbReference type="Proteomes" id="UP000198525"/>
    </source>
</evidence>
<dbReference type="EMBL" id="FNES01000002">
    <property type="protein sequence ID" value="SDI95148.1"/>
    <property type="molecule type" value="Genomic_DNA"/>
</dbReference>
<protein>
    <submittedName>
        <fullName evidence="2">Uncharacterized protein</fullName>
    </submittedName>
</protein>
<dbReference type="AlphaFoldDB" id="A0A1G8PS32"/>
<reference evidence="2 3" key="1">
    <citation type="submission" date="2016-10" db="EMBL/GenBank/DDBJ databases">
        <authorList>
            <person name="de Groot N.N."/>
        </authorList>
    </citation>
    <scope>NUCLEOTIDE SEQUENCE [LARGE SCALE GENOMIC DNA]</scope>
    <source>
        <strain evidence="2 3">CGMCC 1.6133</strain>
    </source>
</reference>
<feature type="compositionally biased region" description="Basic and acidic residues" evidence="1">
    <location>
        <begin position="92"/>
        <end position="101"/>
    </location>
</feature>
<dbReference type="OrthoDB" id="7062241at2"/>
<dbReference type="Proteomes" id="UP000198525">
    <property type="component" value="Unassembled WGS sequence"/>
</dbReference>
<organism evidence="2 3">
    <name type="scientific">Billgrantia gudaonensis</name>
    <dbReference type="NCBI Taxonomy" id="376427"/>
    <lineage>
        <taxon>Bacteria</taxon>
        <taxon>Pseudomonadati</taxon>
        <taxon>Pseudomonadota</taxon>
        <taxon>Gammaproteobacteria</taxon>
        <taxon>Oceanospirillales</taxon>
        <taxon>Halomonadaceae</taxon>
        <taxon>Billgrantia</taxon>
    </lineage>
</organism>
<keyword evidence="3" id="KW-1185">Reference proteome</keyword>
<evidence type="ECO:0000313" key="2">
    <source>
        <dbReference type="EMBL" id="SDI95148.1"/>
    </source>
</evidence>
<feature type="region of interest" description="Disordered" evidence="1">
    <location>
        <begin position="92"/>
        <end position="112"/>
    </location>
</feature>
<evidence type="ECO:0000256" key="1">
    <source>
        <dbReference type="SAM" id="MobiDB-lite"/>
    </source>
</evidence>
<gene>
    <name evidence="2" type="ORF">SAMN04487954_102173</name>
</gene>
<accession>A0A1G8PS32</accession>
<name>A0A1G8PS32_9GAMM</name>